<comment type="subcellular location">
    <subcellularLocation>
        <location evidence="1 6">Nucleus</location>
    </subcellularLocation>
</comment>
<gene>
    <name evidence="7" type="primary">Cbn-mdt-20</name>
    <name evidence="6" type="synonym">MED20</name>
    <name evidence="7" type="ORF">CAEBREN_08562</name>
</gene>
<comment type="subunit">
    <text evidence="6">Component of the Mediator complex.</text>
</comment>
<dbReference type="EMBL" id="GL379823">
    <property type="protein sequence ID" value="EGT48669.1"/>
    <property type="molecule type" value="Genomic_DNA"/>
</dbReference>
<keyword evidence="4 6" id="KW-0539">Nucleus</keyword>
<evidence type="ECO:0000256" key="3">
    <source>
        <dbReference type="ARBA" id="ARBA00019690"/>
    </source>
</evidence>
<dbReference type="eggNOG" id="KOG4309">
    <property type="taxonomic scope" value="Eukaryota"/>
</dbReference>
<dbReference type="GO" id="GO:0006357">
    <property type="term" value="P:regulation of transcription by RNA polymerase II"/>
    <property type="evidence" value="ECO:0007669"/>
    <property type="project" value="InterPro"/>
</dbReference>
<evidence type="ECO:0000256" key="4">
    <source>
        <dbReference type="ARBA" id="ARBA00023242"/>
    </source>
</evidence>
<reference evidence="8" key="1">
    <citation type="submission" date="2011-07" db="EMBL/GenBank/DDBJ databases">
        <authorList>
            <consortium name="Caenorhabditis brenneri Sequencing and Analysis Consortium"/>
            <person name="Wilson R.K."/>
        </authorList>
    </citation>
    <scope>NUCLEOTIDE SEQUENCE [LARGE SCALE GENOMIC DNA]</scope>
    <source>
        <strain evidence="8">PB2801</strain>
    </source>
</reference>
<dbReference type="Pfam" id="PF08612">
    <property type="entry name" value="Med20"/>
    <property type="match status" value="1"/>
</dbReference>
<dbReference type="STRING" id="135651.G0N015"/>
<dbReference type="OrthoDB" id="1854899at2759"/>
<comment type="similarity">
    <text evidence="2 6">Belongs to the Mediator complex subunit 20 family.</text>
</comment>
<keyword evidence="6" id="KW-0010">Activator</keyword>
<keyword evidence="6" id="KW-0804">Transcription</keyword>
<dbReference type="PANTHER" id="PTHR12465:SF0">
    <property type="entry name" value="MEDIATOR OF RNA POLYMERASE II TRANSCRIPTION SUBUNIT 20"/>
    <property type="match status" value="1"/>
</dbReference>
<dbReference type="GO" id="GO:0003713">
    <property type="term" value="F:transcription coactivator activity"/>
    <property type="evidence" value="ECO:0007669"/>
    <property type="project" value="TreeGrafter"/>
</dbReference>
<proteinExistence type="inferred from homology"/>
<protein>
    <recommendedName>
        <fullName evidence="3 6">Mediator of RNA polymerase II transcription subunit 20</fullName>
    </recommendedName>
    <alternativeName>
        <fullName evidence="5 6">Mediator complex subunit 20</fullName>
    </alternativeName>
</protein>
<dbReference type="HOGENOM" id="CLU_1385324_0_0_1"/>
<dbReference type="PANTHER" id="PTHR12465">
    <property type="entry name" value="UBIQUITIN SPECIFIC PROTEASE HOMOLOG 49"/>
    <property type="match status" value="1"/>
</dbReference>
<comment type="function">
    <text evidence="6">Component of the Mediator complex, a coactivator involved in the regulated transcription of nearly all RNA polymerase II-dependent genes. Mediator functions as a bridge to convey information from gene-specific regulatory proteins to the basal RNA polymerase II transcription machinery. Mediator is recruited to promoters by direct interactions with regulatory proteins and serves as a scaffold for the assembly of a functional preinitiation complex with RNA polymerase II and the general transcription factors.</text>
</comment>
<evidence type="ECO:0000256" key="5">
    <source>
        <dbReference type="ARBA" id="ARBA00031954"/>
    </source>
</evidence>
<evidence type="ECO:0000256" key="2">
    <source>
        <dbReference type="ARBA" id="ARBA00010743"/>
    </source>
</evidence>
<evidence type="ECO:0000313" key="7">
    <source>
        <dbReference type="EMBL" id="EGT48669.1"/>
    </source>
</evidence>
<dbReference type="FunCoup" id="G0N015">
    <property type="interactions" value="3100"/>
</dbReference>
<name>G0N015_CAEBE</name>
<dbReference type="OMA" id="NIVMHHS"/>
<evidence type="ECO:0000256" key="6">
    <source>
        <dbReference type="RuleBase" id="RU364152"/>
    </source>
</evidence>
<sequence length="198" mass="22484">MGVTWVFEAEQTAKSIERILETIGGELRGTYQVDVIPYNPPPQCEYPANIVMHHSKNPQSTFSICPKDMNFKKSPKAVCDRGFDLILGKLSGGFVMDTAGKIEINGNEYNVHTDWTVRVGTATQGTAVKGVIVEVEYDPSVIVVQCREMMVEFIKHVFDKYHDNLPEIFVITDKLEKYTPLDTMWQYLVMCAKLRKKT</sequence>
<dbReference type="InterPro" id="IPR013921">
    <property type="entry name" value="Mediator_Med20"/>
</dbReference>
<keyword evidence="6" id="KW-0805">Transcription regulation</keyword>
<evidence type="ECO:0000256" key="1">
    <source>
        <dbReference type="ARBA" id="ARBA00004123"/>
    </source>
</evidence>
<dbReference type="InParanoid" id="G0N015"/>
<evidence type="ECO:0000313" key="8">
    <source>
        <dbReference type="Proteomes" id="UP000008068"/>
    </source>
</evidence>
<organism evidence="8">
    <name type="scientific">Caenorhabditis brenneri</name>
    <name type="common">Nematode worm</name>
    <dbReference type="NCBI Taxonomy" id="135651"/>
    <lineage>
        <taxon>Eukaryota</taxon>
        <taxon>Metazoa</taxon>
        <taxon>Ecdysozoa</taxon>
        <taxon>Nematoda</taxon>
        <taxon>Chromadorea</taxon>
        <taxon>Rhabditida</taxon>
        <taxon>Rhabditina</taxon>
        <taxon>Rhabditomorpha</taxon>
        <taxon>Rhabditoidea</taxon>
        <taxon>Rhabditidae</taxon>
        <taxon>Peloderinae</taxon>
        <taxon>Caenorhabditis</taxon>
    </lineage>
</organism>
<accession>G0N015</accession>
<keyword evidence="8" id="KW-1185">Reference proteome</keyword>
<dbReference type="AlphaFoldDB" id="G0N015"/>
<dbReference type="Proteomes" id="UP000008068">
    <property type="component" value="Unassembled WGS sequence"/>
</dbReference>
<dbReference type="GO" id="GO:0016592">
    <property type="term" value="C:mediator complex"/>
    <property type="evidence" value="ECO:0007669"/>
    <property type="project" value="InterPro"/>
</dbReference>